<accession>A0ABM5QLZ8</accession>
<protein>
    <recommendedName>
        <fullName evidence="3">DUF4259 domain-containing protein</fullName>
    </recommendedName>
</protein>
<name>A0ABM5QLZ8_9CORY</name>
<evidence type="ECO:0008006" key="3">
    <source>
        <dbReference type="Google" id="ProtNLM"/>
    </source>
</evidence>
<proteinExistence type="predicted"/>
<dbReference type="Proteomes" id="UP000028504">
    <property type="component" value="Chromosome"/>
</dbReference>
<gene>
    <name evidence="1" type="ORF">CATYP_02745</name>
</gene>
<keyword evidence="2" id="KW-1185">Reference proteome</keyword>
<evidence type="ECO:0000313" key="1">
    <source>
        <dbReference type="EMBL" id="AIG63779.1"/>
    </source>
</evidence>
<reference evidence="1 2" key="1">
    <citation type="submission" date="2014-07" db="EMBL/GenBank/DDBJ databases">
        <title>Complete genome sequence of Corynebacterium atypicum DSM 44849: identifiction of the mycolic acid biosynthesis genes.</title>
        <authorList>
            <person name="Tippelt A."/>
            <person name="Mollmann S."/>
            <person name="Albersmeier A."/>
            <person name="Jaenicke S."/>
            <person name="Ruckert C."/>
            <person name="Tauch A."/>
        </authorList>
    </citation>
    <scope>NUCLEOTIDE SEQUENCE [LARGE SCALE GENOMIC DNA]</scope>
    <source>
        <strain evidence="1 2">R2070</strain>
    </source>
</reference>
<dbReference type="RefSeq" id="WP_038604671.1">
    <property type="nucleotide sequence ID" value="NZ_CP008944.1"/>
</dbReference>
<sequence>MGAWDDRILGMDVVEDFLDELNELEDEEEVLAAVKDACVLAQSADASEDEYTIGLAAATLAAIWAGAPFSAGQIADTYPVIRNLIGYGTEEISETALDVLESAETEEDLDVFLEALS</sequence>
<dbReference type="EMBL" id="CP008944">
    <property type="protein sequence ID" value="AIG63779.1"/>
    <property type="molecule type" value="Genomic_DNA"/>
</dbReference>
<evidence type="ECO:0000313" key="2">
    <source>
        <dbReference type="Proteomes" id="UP000028504"/>
    </source>
</evidence>
<organism evidence="1 2">
    <name type="scientific">Corynebacterium atypicum</name>
    <dbReference type="NCBI Taxonomy" id="191610"/>
    <lineage>
        <taxon>Bacteria</taxon>
        <taxon>Bacillati</taxon>
        <taxon>Actinomycetota</taxon>
        <taxon>Actinomycetes</taxon>
        <taxon>Mycobacteriales</taxon>
        <taxon>Corynebacteriaceae</taxon>
        <taxon>Corynebacterium</taxon>
    </lineage>
</organism>